<name>A0A4Q0UB38_9BACT</name>
<evidence type="ECO:0000313" key="3">
    <source>
        <dbReference type="Proteomes" id="UP000711407"/>
    </source>
</evidence>
<organism evidence="2 3">
    <name type="scientific">Candidatus Amulumruptor caecigallinarius</name>
    <dbReference type="NCBI Taxonomy" id="2109911"/>
    <lineage>
        <taxon>Bacteria</taxon>
        <taxon>Pseudomonadati</taxon>
        <taxon>Bacteroidota</taxon>
        <taxon>Bacteroidia</taxon>
        <taxon>Bacteroidales</taxon>
        <taxon>Muribaculaceae</taxon>
        <taxon>Candidatus Amulumruptor</taxon>
    </lineage>
</organism>
<dbReference type="Proteomes" id="UP000711407">
    <property type="component" value="Unassembled WGS sequence"/>
</dbReference>
<dbReference type="Gene3D" id="2.50.20.10">
    <property type="entry name" value="Lipoprotein localisation LolA/LolB/LppX"/>
    <property type="match status" value="1"/>
</dbReference>
<accession>A0A4Q0UB38</accession>
<dbReference type="CDD" id="cd16325">
    <property type="entry name" value="LolA"/>
    <property type="match status" value="1"/>
</dbReference>
<keyword evidence="2" id="KW-0449">Lipoprotein</keyword>
<protein>
    <submittedName>
        <fullName evidence="2">Outer-membrane lipoprotein carrier protein LolA</fullName>
    </submittedName>
</protein>
<dbReference type="InterPro" id="IPR029046">
    <property type="entry name" value="LolA/LolB/LppX"/>
</dbReference>
<sequence>MNKPLSSLLAILCGIMAVCGITPNAHAANDAAKLLEQSAAKIKTAKSVDVAYTLKSGNTDVKGTLLLSGNKFYAVNNAMTAWYDGTTQWTYSPATCEVNIIEPTDEELAATNPLAIMSSLKNKYTSSIIKSSPGFRTILLKSINKSSDWPQITITLKSSTLLPTSIAIKGRDGSQTVIAISSLQIRNTTANESVFKFDRKKYPKAKIVDLR</sequence>
<reference evidence="2" key="1">
    <citation type="journal article" date="2021" name="PeerJ">
        <title>Extensive microbial diversity within the chicken gut microbiome revealed by metagenomics and culture.</title>
        <authorList>
            <person name="Gilroy R."/>
            <person name="Ravi A."/>
            <person name="Getino M."/>
            <person name="Pursley I."/>
            <person name="Horton D.L."/>
            <person name="Alikhan N.F."/>
            <person name="Baker D."/>
            <person name="Gharbi K."/>
            <person name="Hall N."/>
            <person name="Watson M."/>
            <person name="Adriaenssens E.M."/>
            <person name="Foster-Nyarko E."/>
            <person name="Jarju S."/>
            <person name="Secka A."/>
            <person name="Antonio M."/>
            <person name="Oren A."/>
            <person name="Chaudhuri R.R."/>
            <person name="La Ragione R."/>
            <person name="Hildebrand F."/>
            <person name="Pallen M.J."/>
        </authorList>
    </citation>
    <scope>NUCLEOTIDE SEQUENCE</scope>
    <source>
        <strain evidence="2">4100</strain>
    </source>
</reference>
<evidence type="ECO:0000313" key="2">
    <source>
        <dbReference type="EMBL" id="HJE38675.1"/>
    </source>
</evidence>
<comment type="caution">
    <text evidence="2">The sequence shown here is derived from an EMBL/GenBank/DDBJ whole genome shotgun (WGS) entry which is preliminary data.</text>
</comment>
<dbReference type="EMBL" id="DYXT01000017">
    <property type="protein sequence ID" value="HJE38675.1"/>
    <property type="molecule type" value="Genomic_DNA"/>
</dbReference>
<dbReference type="InterPro" id="IPR004564">
    <property type="entry name" value="OM_lipoprot_carrier_LolA-like"/>
</dbReference>
<dbReference type="Pfam" id="PF16584">
    <property type="entry name" value="LolA_2"/>
    <property type="match status" value="1"/>
</dbReference>
<keyword evidence="1" id="KW-0732">Signal</keyword>
<reference evidence="2" key="2">
    <citation type="submission" date="2021-09" db="EMBL/GenBank/DDBJ databases">
        <authorList>
            <person name="Gilroy R."/>
        </authorList>
    </citation>
    <scope>NUCLEOTIDE SEQUENCE</scope>
    <source>
        <strain evidence="2">4100</strain>
    </source>
</reference>
<gene>
    <name evidence="2" type="ORF">K8V47_02780</name>
</gene>
<dbReference type="SUPFAM" id="SSF89392">
    <property type="entry name" value="Prokaryotic lipoproteins and lipoprotein localization factors"/>
    <property type="match status" value="1"/>
</dbReference>
<dbReference type="AlphaFoldDB" id="A0A4Q0UB38"/>
<proteinExistence type="predicted"/>
<evidence type="ECO:0000256" key="1">
    <source>
        <dbReference type="ARBA" id="ARBA00022729"/>
    </source>
</evidence>